<dbReference type="EnsemblMetazoa" id="CLYHEMT008657.1">
    <property type="protein sequence ID" value="CLYHEMP008657.1"/>
    <property type="gene ID" value="CLYHEMG008657"/>
</dbReference>
<organism evidence="1 2">
    <name type="scientific">Clytia hemisphaerica</name>
    <dbReference type="NCBI Taxonomy" id="252671"/>
    <lineage>
        <taxon>Eukaryota</taxon>
        <taxon>Metazoa</taxon>
        <taxon>Cnidaria</taxon>
        <taxon>Hydrozoa</taxon>
        <taxon>Hydroidolina</taxon>
        <taxon>Leptothecata</taxon>
        <taxon>Obeliida</taxon>
        <taxon>Clytiidae</taxon>
        <taxon>Clytia</taxon>
    </lineage>
</organism>
<dbReference type="Proteomes" id="UP000594262">
    <property type="component" value="Unplaced"/>
</dbReference>
<dbReference type="AlphaFoldDB" id="A0A7M5VDG3"/>
<protein>
    <submittedName>
        <fullName evidence="1">Uncharacterized protein</fullName>
    </submittedName>
</protein>
<name>A0A7M5VDG3_9CNID</name>
<sequence>MYVVLFKDNTEGSLLYHHLKLYLEPHGIKVMTAQNESANLGNLIQNYNVKALFLDEWLVTPNLSRISEQVEVMWIAPNALSILNAFTDDAEMKSKFKSLNLSFNMRNSHEVVRSSKKLAEKMLYRYETGLVKPPVLFPTGTTPLEIQTVGELFVNVVPNKKTGILMIADAKQKSAFDHLLAIINSKHTNKKIKVYSQWKNDFTGSLINPIQFLKDGNILVTTTNWASGFEWDTVVLITFMKKVKEPDSTVSFENSESILVRNRPMPNPEKVSSDFRIEGHPCNAMLRCTTHLIKFQIVLKPEFGAEQDRNKKLFNSDCPTLNYDEHYRSALPIEQERYENAKTRLSELKLKLKIKD</sequence>
<dbReference type="GeneID" id="136801452"/>
<reference evidence="1" key="1">
    <citation type="submission" date="2021-01" db="UniProtKB">
        <authorList>
            <consortium name="EnsemblMetazoa"/>
        </authorList>
    </citation>
    <scope>IDENTIFICATION</scope>
</reference>
<dbReference type="RefSeq" id="XP_066914200.1">
    <property type="nucleotide sequence ID" value="XM_067058099.1"/>
</dbReference>
<keyword evidence="2" id="KW-1185">Reference proteome</keyword>
<evidence type="ECO:0000313" key="1">
    <source>
        <dbReference type="EnsemblMetazoa" id="CLYHEMP008657.1"/>
    </source>
</evidence>
<proteinExistence type="predicted"/>
<accession>A0A7M5VDG3</accession>
<evidence type="ECO:0000313" key="2">
    <source>
        <dbReference type="Proteomes" id="UP000594262"/>
    </source>
</evidence>